<dbReference type="PROSITE" id="PS51257">
    <property type="entry name" value="PROKAR_LIPOPROTEIN"/>
    <property type="match status" value="1"/>
</dbReference>
<dbReference type="PRINTS" id="PR01270">
    <property type="entry name" value="HDASUPER"/>
</dbReference>
<feature type="domain" description="Histone deacetylase" evidence="5">
    <location>
        <begin position="34"/>
        <end position="328"/>
    </location>
</feature>
<dbReference type="Gene3D" id="3.40.800.20">
    <property type="entry name" value="Histone deacetylase domain"/>
    <property type="match status" value="1"/>
</dbReference>
<dbReference type="GO" id="GO:0040029">
    <property type="term" value="P:epigenetic regulation of gene expression"/>
    <property type="evidence" value="ECO:0007669"/>
    <property type="project" value="TreeGrafter"/>
</dbReference>
<organism evidence="6 7">
    <name type="scientific">Janibacter indicus</name>
    <dbReference type="NCBI Taxonomy" id="857417"/>
    <lineage>
        <taxon>Bacteria</taxon>
        <taxon>Bacillati</taxon>
        <taxon>Actinomycetota</taxon>
        <taxon>Actinomycetes</taxon>
        <taxon>Micrococcales</taxon>
        <taxon>Intrasporangiaceae</taxon>
        <taxon>Janibacter</taxon>
    </lineage>
</organism>
<reference evidence="6 7" key="1">
    <citation type="submission" date="2017-04" db="EMBL/GenBank/DDBJ databases">
        <authorList>
            <person name="Afonso C.L."/>
            <person name="Miller P.J."/>
            <person name="Scott M.A."/>
            <person name="Spackman E."/>
            <person name="Goraichik I."/>
            <person name="Dimitrov K.M."/>
            <person name="Suarez D.L."/>
            <person name="Swayne D.E."/>
        </authorList>
    </citation>
    <scope>NUCLEOTIDE SEQUENCE [LARGE SCALE GENOMIC DNA]</scope>
    <source>
        <strain evidence="6 7">CGMCC 1.12511</strain>
    </source>
</reference>
<name>A0A1W2CS58_9MICO</name>
<dbReference type="Proteomes" id="UP000192634">
    <property type="component" value="Unassembled WGS sequence"/>
</dbReference>
<dbReference type="SUPFAM" id="SSF52768">
    <property type="entry name" value="Arginase/deacetylase"/>
    <property type="match status" value="1"/>
</dbReference>
<proteinExistence type="inferred from homology"/>
<dbReference type="PANTHER" id="PTHR10625">
    <property type="entry name" value="HISTONE DEACETYLASE HDAC1-RELATED"/>
    <property type="match status" value="1"/>
</dbReference>
<keyword evidence="4" id="KW-0006">Acetoin catabolism</keyword>
<comment type="similarity">
    <text evidence="2">Belongs to the histone deacetylase family.</text>
</comment>
<evidence type="ECO:0000256" key="1">
    <source>
        <dbReference type="ARBA" id="ARBA00005101"/>
    </source>
</evidence>
<evidence type="ECO:0000313" key="7">
    <source>
        <dbReference type="Proteomes" id="UP000192634"/>
    </source>
</evidence>
<evidence type="ECO:0000256" key="3">
    <source>
        <dbReference type="ARBA" id="ARBA00020218"/>
    </source>
</evidence>
<dbReference type="AlphaFoldDB" id="A0A1W2CS58"/>
<dbReference type="InterPro" id="IPR000286">
    <property type="entry name" value="HDACs"/>
</dbReference>
<dbReference type="UniPathway" id="UPA00040"/>
<evidence type="ECO:0000259" key="5">
    <source>
        <dbReference type="Pfam" id="PF00850"/>
    </source>
</evidence>
<comment type="pathway">
    <text evidence="1">Ketone degradation; acetoin degradation.</text>
</comment>
<dbReference type="InterPro" id="IPR003085">
    <property type="entry name" value="AcuC"/>
</dbReference>
<protein>
    <recommendedName>
        <fullName evidence="3">Acetoin utilization protein AcuC</fullName>
    </recommendedName>
</protein>
<dbReference type="PANTHER" id="PTHR10625:SF10">
    <property type="entry name" value="HISTONE DEACETYLASE HDAC1"/>
    <property type="match status" value="1"/>
</dbReference>
<evidence type="ECO:0000313" key="6">
    <source>
        <dbReference type="EMBL" id="SMC87796.1"/>
    </source>
</evidence>
<dbReference type="InterPro" id="IPR023696">
    <property type="entry name" value="Ureohydrolase_dom_sf"/>
</dbReference>
<dbReference type="Pfam" id="PF00850">
    <property type="entry name" value="Hist_deacetyl"/>
    <property type="match status" value="1"/>
</dbReference>
<evidence type="ECO:0000256" key="2">
    <source>
        <dbReference type="ARBA" id="ARBA00005947"/>
    </source>
</evidence>
<dbReference type="GO" id="GO:0045150">
    <property type="term" value="P:acetoin catabolic process"/>
    <property type="evidence" value="ECO:0007669"/>
    <property type="project" value="UniProtKB-UniPathway"/>
</dbReference>
<evidence type="ECO:0000256" key="4">
    <source>
        <dbReference type="ARBA" id="ARBA00022627"/>
    </source>
</evidence>
<dbReference type="EMBL" id="FWXN01000012">
    <property type="protein sequence ID" value="SMC87796.1"/>
    <property type="molecule type" value="Genomic_DNA"/>
</dbReference>
<dbReference type="CDD" id="cd09994">
    <property type="entry name" value="HDAC_AcuC_like"/>
    <property type="match status" value="1"/>
</dbReference>
<dbReference type="InterPro" id="IPR037138">
    <property type="entry name" value="His_deacetylse_dom_sf"/>
</dbReference>
<gene>
    <name evidence="6" type="ORF">SAMN06296429_11230</name>
</gene>
<dbReference type="InterPro" id="IPR023801">
    <property type="entry name" value="His_deacetylse_dom"/>
</dbReference>
<dbReference type="PRINTS" id="PR01272">
    <property type="entry name" value="ACUCPROTEIN"/>
</dbReference>
<sequence>MITDPSRGSVLLMSTQACAIWGEDFTKYDFGPGHPMAPVRLDLTARLCRELGVFDDVELVDVDIAPDEVLTTVHDRAYVDAVKAMSADPSAADGTWGIGTDDVPAFAGIHESSARIVAGSVEAARRVWTGEAEHAVNFTGGMHHAMRDRAAGFCIYNDIAAAIRWLLDQGVERVAYVDVDVHHGDGVQAIFYDDPRVLTVSLHESGRTLFPGTGWPADTGGPGAEGTAVNIALPPGVTDGPWLRALASVAAPVVRAFEPQVLVTQHGCDTHREDPLAHMALTVDAQRQAAVNLHRLAHEVADGRWVAFGGGGYDVCGAVPRTWTHLTAIAAHKPVPAATEIPLAWREHVELVSGQLGPERMGDLPDRELPIWVQPWAMGYNPHSGVDRAIMAAREAVFPLHGLDVWYD</sequence>
<dbReference type="GO" id="GO:0004407">
    <property type="term" value="F:histone deacetylase activity"/>
    <property type="evidence" value="ECO:0007669"/>
    <property type="project" value="TreeGrafter"/>
</dbReference>
<accession>A0A1W2CS58</accession>